<dbReference type="PRINTS" id="PR00344">
    <property type="entry name" value="BCTRLSENSOR"/>
</dbReference>
<evidence type="ECO:0000259" key="17">
    <source>
        <dbReference type="PROSITE" id="PS50110"/>
    </source>
</evidence>
<keyword evidence="5 15" id="KW-0812">Transmembrane</keyword>
<evidence type="ECO:0000256" key="2">
    <source>
        <dbReference type="ARBA" id="ARBA00004651"/>
    </source>
</evidence>
<keyword evidence="6 11" id="KW-0547">Nucleotide-binding</keyword>
<dbReference type="CDD" id="cd00082">
    <property type="entry name" value="HisKA"/>
    <property type="match status" value="1"/>
</dbReference>
<dbReference type="PROSITE" id="PS50894">
    <property type="entry name" value="HPT"/>
    <property type="match status" value="1"/>
</dbReference>
<dbReference type="EMBL" id="MLAA01000028">
    <property type="protein sequence ID" value="OOF69398.1"/>
    <property type="molecule type" value="Genomic_DNA"/>
</dbReference>
<keyword evidence="4 13" id="KW-0597">Phosphoprotein</keyword>
<evidence type="ECO:0000256" key="6">
    <source>
        <dbReference type="ARBA" id="ARBA00022741"/>
    </source>
</evidence>
<dbReference type="SUPFAM" id="SSF55874">
    <property type="entry name" value="ATPase domain of HSP90 chaperone/DNA topoisomerase II/histidine kinase"/>
    <property type="match status" value="1"/>
</dbReference>
<evidence type="ECO:0000256" key="13">
    <source>
        <dbReference type="PROSITE-ProRule" id="PRU00169"/>
    </source>
</evidence>
<dbReference type="InterPro" id="IPR005467">
    <property type="entry name" value="His_kinase_dom"/>
</dbReference>
<dbReference type="InterPro" id="IPR036890">
    <property type="entry name" value="HATPase_C_sf"/>
</dbReference>
<feature type="transmembrane region" description="Helical" evidence="15">
    <location>
        <begin position="59"/>
        <end position="77"/>
    </location>
</feature>
<dbReference type="InterPro" id="IPR001789">
    <property type="entry name" value="Sig_transdc_resp-reg_receiver"/>
</dbReference>
<keyword evidence="20" id="KW-1185">Reference proteome</keyword>
<dbReference type="Gene3D" id="3.40.50.2300">
    <property type="match status" value="1"/>
</dbReference>
<keyword evidence="3 11" id="KW-1003">Cell membrane</keyword>
<keyword evidence="8 15" id="KW-1133">Transmembrane helix</keyword>
<keyword evidence="11 19" id="KW-0418">Kinase</keyword>
<gene>
    <name evidence="19" type="ORF">BKG89_06890</name>
</gene>
<evidence type="ECO:0000313" key="20">
    <source>
        <dbReference type="Proteomes" id="UP000188820"/>
    </source>
</evidence>
<dbReference type="Pfam" id="PF00072">
    <property type="entry name" value="Response_reg"/>
    <property type="match status" value="1"/>
</dbReference>
<name>A0ABX3KZM4_9PAST</name>
<organism evidence="19 20">
    <name type="scientific">Rodentibacter caecimuris</name>
    <dbReference type="NCBI Taxonomy" id="1796644"/>
    <lineage>
        <taxon>Bacteria</taxon>
        <taxon>Pseudomonadati</taxon>
        <taxon>Pseudomonadota</taxon>
        <taxon>Gammaproteobacteria</taxon>
        <taxon>Pasteurellales</taxon>
        <taxon>Pasteurellaceae</taxon>
        <taxon>Rodentibacter</taxon>
    </lineage>
</organism>
<sequence>MQHIKSLAQRYIDWLIRLGRVKFSLLGIFLLAVFALSLQVLLSFFIIGDIYWLDIVRSIIFGLMSAPFVIYFFAVLVERLETSRQQLSRSVTELKKEVSERKQTENKLSIALDNLEEIHRDKSNLMATISHELRTPLNGIIGLSRILLDGNLTEEQRSYLKTISVSAVSLGHIFNEIIDMEKIDANRIRINLQPTALSSLLNDIQNFGVLLSEQKKLQFITDYDSNLPNWLMLDSVRLSQILWNLINNAVKFTQDGFIRLTVKGTSPQTYEFTITDTGIGIPNEELPYIFEMYYQVKKQPDNQINLVGSGIGLSVSKTLANLMGGDLTVKSQVGKGSTFILSITAMEALAPQQLDCYQGRHLNILLVEDLELNILVARSVLEKLGHQVDSALNGKQAIRLFEQNNYDLVLLDIQLPDMTGFQIAQYLRKRYEEGIYDSLPPLIAFTANVMHDEEEYLDQGMDGVLRKPLAIDELNTCLCVHLDEYFHEKPLSLNDQIEQSETLDLALLQLLNKSQIEQSLKMFEKMIPNYLIELKAYYQQYQSTGKLQQITHQAHKIKGAAASVGLRSIYQLANELEHLNVEYYDEKCKELINELENQYQKNMDELKAYLYQVVE</sequence>
<keyword evidence="11" id="KW-0808">Transferase</keyword>
<dbReference type="InterPro" id="IPR036641">
    <property type="entry name" value="HPT_dom_sf"/>
</dbReference>
<keyword evidence="9 11" id="KW-0902">Two-component regulatory system</keyword>
<feature type="domain" description="Histidine kinase" evidence="16">
    <location>
        <begin position="128"/>
        <end position="347"/>
    </location>
</feature>
<dbReference type="InterPro" id="IPR040642">
    <property type="entry name" value="HKR_ArcB_TM"/>
</dbReference>
<dbReference type="Pfam" id="PF02518">
    <property type="entry name" value="HATPase_c"/>
    <property type="match status" value="1"/>
</dbReference>
<dbReference type="InterPro" id="IPR003594">
    <property type="entry name" value="HATPase_dom"/>
</dbReference>
<keyword evidence="14" id="KW-0175">Coiled coil</keyword>
<comment type="catalytic activity">
    <reaction evidence="1 11">
        <text>ATP + protein L-histidine = ADP + protein N-phospho-L-histidine.</text>
        <dbReference type="EC" id="2.7.13.3"/>
    </reaction>
</comment>
<dbReference type="InterPro" id="IPR003661">
    <property type="entry name" value="HisK_dim/P_dom"/>
</dbReference>
<keyword evidence="11" id="KW-0805">Transcription regulation</keyword>
<evidence type="ECO:0000256" key="12">
    <source>
        <dbReference type="PROSITE-ProRule" id="PRU00110"/>
    </source>
</evidence>
<dbReference type="SMART" id="SM00387">
    <property type="entry name" value="HATPase_c"/>
    <property type="match status" value="1"/>
</dbReference>
<feature type="modified residue" description="4-aspartylphosphate" evidence="13">
    <location>
        <position position="412"/>
    </location>
</feature>
<evidence type="ECO:0000259" key="16">
    <source>
        <dbReference type="PROSITE" id="PS50109"/>
    </source>
</evidence>
<dbReference type="SUPFAM" id="SSF52172">
    <property type="entry name" value="CheY-like"/>
    <property type="match status" value="1"/>
</dbReference>
<dbReference type="PIRSF" id="PIRSF003182">
    <property type="entry name" value="ArcB"/>
    <property type="match status" value="1"/>
</dbReference>
<dbReference type="Pfam" id="PF01627">
    <property type="entry name" value="Hpt"/>
    <property type="match status" value="1"/>
</dbReference>
<evidence type="ECO:0000256" key="10">
    <source>
        <dbReference type="ARBA" id="ARBA00023136"/>
    </source>
</evidence>
<feature type="coiled-coil region" evidence="14">
    <location>
        <begin position="77"/>
        <end position="121"/>
    </location>
</feature>
<dbReference type="Pfam" id="PF00512">
    <property type="entry name" value="HisKA"/>
    <property type="match status" value="1"/>
</dbReference>
<dbReference type="Pfam" id="PF18415">
    <property type="entry name" value="HKR_ArcB_TM"/>
    <property type="match status" value="1"/>
</dbReference>
<dbReference type="SMART" id="SM00388">
    <property type="entry name" value="HisKA"/>
    <property type="match status" value="1"/>
</dbReference>
<reference evidence="19 20" key="1">
    <citation type="submission" date="2016-10" db="EMBL/GenBank/DDBJ databases">
        <title>Rodentibacter gen. nov. and new species.</title>
        <authorList>
            <person name="Christensen H."/>
        </authorList>
    </citation>
    <scope>NUCLEOTIDE SEQUENCE [LARGE SCALE GENOMIC DNA]</scope>
    <source>
        <strain evidence="19 20">1998236014</strain>
    </source>
</reference>
<dbReference type="PANTHER" id="PTHR45339:SF1">
    <property type="entry name" value="HYBRID SIGNAL TRANSDUCTION HISTIDINE KINASE J"/>
    <property type="match status" value="1"/>
</dbReference>
<dbReference type="PROSITE" id="PS50110">
    <property type="entry name" value="RESPONSE_REGULATORY"/>
    <property type="match status" value="1"/>
</dbReference>
<dbReference type="Gene3D" id="1.10.287.970">
    <property type="entry name" value="His Kinase A (phosphoacceptor) domain"/>
    <property type="match status" value="1"/>
</dbReference>
<dbReference type="CDD" id="cd17546">
    <property type="entry name" value="REC_hyHK_CKI1_RcsC-like"/>
    <property type="match status" value="1"/>
</dbReference>
<dbReference type="PROSITE" id="PS50109">
    <property type="entry name" value="HIS_KIN"/>
    <property type="match status" value="1"/>
</dbReference>
<keyword evidence="11" id="KW-0804">Transcription</keyword>
<dbReference type="InterPro" id="IPR011006">
    <property type="entry name" value="CheY-like_superfamily"/>
</dbReference>
<evidence type="ECO:0000256" key="11">
    <source>
        <dbReference type="PIRNR" id="PIRNR003182"/>
    </source>
</evidence>
<dbReference type="Proteomes" id="UP000188820">
    <property type="component" value="Unassembled WGS sequence"/>
</dbReference>
<feature type="domain" description="Response regulatory" evidence="17">
    <location>
        <begin position="363"/>
        <end position="482"/>
    </location>
</feature>
<dbReference type="CDD" id="cd00088">
    <property type="entry name" value="HPT"/>
    <property type="match status" value="1"/>
</dbReference>
<comment type="subcellular location">
    <subcellularLocation>
        <location evidence="11">Cell inner membrane</location>
        <topology evidence="11">Multi-pass membrane protein</topology>
    </subcellularLocation>
    <subcellularLocation>
        <location evidence="2">Cell membrane</location>
        <topology evidence="2">Multi-pass membrane protein</topology>
    </subcellularLocation>
</comment>
<proteinExistence type="predicted"/>
<evidence type="ECO:0000256" key="15">
    <source>
        <dbReference type="SAM" id="Phobius"/>
    </source>
</evidence>
<dbReference type="InterPro" id="IPR036097">
    <property type="entry name" value="HisK_dim/P_sf"/>
</dbReference>
<dbReference type="PANTHER" id="PTHR45339">
    <property type="entry name" value="HYBRID SIGNAL TRANSDUCTION HISTIDINE KINASE J"/>
    <property type="match status" value="1"/>
</dbReference>
<feature type="domain" description="HPt" evidence="18">
    <location>
        <begin position="512"/>
        <end position="609"/>
    </location>
</feature>
<dbReference type="Gene3D" id="3.30.565.10">
    <property type="entry name" value="Histidine kinase-like ATPase, C-terminal domain"/>
    <property type="match status" value="1"/>
</dbReference>
<comment type="caution">
    <text evidence="19">The sequence shown here is derived from an EMBL/GenBank/DDBJ whole genome shotgun (WGS) entry which is preliminary data.</text>
</comment>
<dbReference type="InterPro" id="IPR008207">
    <property type="entry name" value="Sig_transdc_His_kin_Hpt_dom"/>
</dbReference>
<keyword evidence="11" id="KW-0997">Cell inner membrane</keyword>
<evidence type="ECO:0000256" key="5">
    <source>
        <dbReference type="ARBA" id="ARBA00022692"/>
    </source>
</evidence>
<dbReference type="SMART" id="SM00448">
    <property type="entry name" value="REC"/>
    <property type="match status" value="1"/>
</dbReference>
<evidence type="ECO:0000256" key="4">
    <source>
        <dbReference type="ARBA" id="ARBA00022553"/>
    </source>
</evidence>
<feature type="transmembrane region" description="Helical" evidence="15">
    <location>
        <begin position="21"/>
        <end position="47"/>
    </location>
</feature>
<feature type="coiled-coil region" evidence="14">
    <location>
        <begin position="581"/>
        <end position="612"/>
    </location>
</feature>
<dbReference type="InterPro" id="IPR014409">
    <property type="entry name" value="Sig_transdc_His_kin_hyb_ArcB"/>
</dbReference>
<feature type="modified residue" description="Phosphohistidine" evidence="12">
    <location>
        <position position="555"/>
    </location>
</feature>
<dbReference type="InterPro" id="IPR027460">
    <property type="entry name" value="ArcB_TM_sf"/>
</dbReference>
<evidence type="ECO:0000313" key="19">
    <source>
        <dbReference type="EMBL" id="OOF69398.1"/>
    </source>
</evidence>
<dbReference type="EC" id="2.7.13.3" evidence="11"/>
<evidence type="ECO:0000256" key="8">
    <source>
        <dbReference type="ARBA" id="ARBA00022989"/>
    </source>
</evidence>
<evidence type="ECO:0000256" key="14">
    <source>
        <dbReference type="SAM" id="Coils"/>
    </source>
</evidence>
<evidence type="ECO:0000259" key="18">
    <source>
        <dbReference type="PROSITE" id="PS50894"/>
    </source>
</evidence>
<evidence type="ECO:0000256" key="3">
    <source>
        <dbReference type="ARBA" id="ARBA00022475"/>
    </source>
</evidence>
<dbReference type="InterPro" id="IPR004358">
    <property type="entry name" value="Sig_transdc_His_kin-like_C"/>
</dbReference>
<protein>
    <recommendedName>
        <fullName evidence="11">Aerobic respiration control sensor protein</fullName>
        <ecNumber evidence="11">2.7.13.3</ecNumber>
    </recommendedName>
</protein>
<dbReference type="SUPFAM" id="SSF47226">
    <property type="entry name" value="Histidine-containing phosphotransfer domain, HPT domain"/>
    <property type="match status" value="1"/>
</dbReference>
<evidence type="ECO:0000256" key="7">
    <source>
        <dbReference type="ARBA" id="ARBA00022840"/>
    </source>
</evidence>
<keyword evidence="10 11" id="KW-0472">Membrane</keyword>
<dbReference type="Gene3D" id="1.10.287.130">
    <property type="match status" value="1"/>
</dbReference>
<keyword evidence="7 11" id="KW-0067">ATP-binding</keyword>
<dbReference type="SUPFAM" id="SSF47384">
    <property type="entry name" value="Homodimeric domain of signal transducing histidine kinase"/>
    <property type="match status" value="1"/>
</dbReference>
<dbReference type="RefSeq" id="WP_077463454.1">
    <property type="nucleotide sequence ID" value="NZ_MLAA01000028.1"/>
</dbReference>
<evidence type="ECO:0000256" key="9">
    <source>
        <dbReference type="ARBA" id="ARBA00023012"/>
    </source>
</evidence>
<dbReference type="Gene3D" id="1.20.120.160">
    <property type="entry name" value="HPT domain"/>
    <property type="match status" value="1"/>
</dbReference>
<dbReference type="GO" id="GO:0016301">
    <property type="term" value="F:kinase activity"/>
    <property type="evidence" value="ECO:0007669"/>
    <property type="project" value="UniProtKB-KW"/>
</dbReference>
<accession>A0ABX3KZM4</accession>
<evidence type="ECO:0000256" key="1">
    <source>
        <dbReference type="ARBA" id="ARBA00000085"/>
    </source>
</evidence>